<dbReference type="CDD" id="cd03216">
    <property type="entry name" value="ABC_Carb_Monos_I"/>
    <property type="match status" value="1"/>
</dbReference>
<feature type="domain" description="ABC transporter" evidence="4">
    <location>
        <begin position="26"/>
        <end position="269"/>
    </location>
</feature>
<keyword evidence="6" id="KW-1185">Reference proteome</keyword>
<dbReference type="AlphaFoldDB" id="A0AA41XKF5"/>
<evidence type="ECO:0000256" key="2">
    <source>
        <dbReference type="ARBA" id="ARBA00022840"/>
    </source>
</evidence>
<dbReference type="PROSITE" id="PS50893">
    <property type="entry name" value="ABC_TRANSPORTER_2"/>
    <property type="match status" value="1"/>
</dbReference>
<gene>
    <name evidence="5" type="ORF">N1028_19190</name>
</gene>
<keyword evidence="2 5" id="KW-0067">ATP-binding</keyword>
<organism evidence="5 6">
    <name type="scientific">Herbiconiux oxytropis</name>
    <dbReference type="NCBI Taxonomy" id="2970915"/>
    <lineage>
        <taxon>Bacteria</taxon>
        <taxon>Bacillati</taxon>
        <taxon>Actinomycetota</taxon>
        <taxon>Actinomycetes</taxon>
        <taxon>Micrococcales</taxon>
        <taxon>Microbacteriaceae</taxon>
        <taxon>Herbiconiux</taxon>
    </lineage>
</organism>
<evidence type="ECO:0000313" key="6">
    <source>
        <dbReference type="Proteomes" id="UP001165587"/>
    </source>
</evidence>
<dbReference type="InterPro" id="IPR017871">
    <property type="entry name" value="ABC_transporter-like_CS"/>
</dbReference>
<accession>A0AA41XKF5</accession>
<dbReference type="PROSITE" id="PS00211">
    <property type="entry name" value="ABC_TRANSPORTER_1"/>
    <property type="match status" value="1"/>
</dbReference>
<dbReference type="Pfam" id="PF00005">
    <property type="entry name" value="ABC_tran"/>
    <property type="match status" value="1"/>
</dbReference>
<dbReference type="Gene3D" id="3.40.50.300">
    <property type="entry name" value="P-loop containing nucleotide triphosphate hydrolases"/>
    <property type="match status" value="1"/>
</dbReference>
<dbReference type="SUPFAM" id="SSF52540">
    <property type="entry name" value="P-loop containing nucleoside triphosphate hydrolases"/>
    <property type="match status" value="1"/>
</dbReference>
<feature type="region of interest" description="Disordered" evidence="3">
    <location>
        <begin position="273"/>
        <end position="293"/>
    </location>
</feature>
<dbReference type="Proteomes" id="UP001165587">
    <property type="component" value="Unassembled WGS sequence"/>
</dbReference>
<dbReference type="EMBL" id="JANLCK010000019">
    <property type="protein sequence ID" value="MCS5728028.1"/>
    <property type="molecule type" value="Genomic_DNA"/>
</dbReference>
<dbReference type="InterPro" id="IPR003439">
    <property type="entry name" value="ABC_transporter-like_ATP-bd"/>
</dbReference>
<dbReference type="InterPro" id="IPR003593">
    <property type="entry name" value="AAA+_ATPase"/>
</dbReference>
<evidence type="ECO:0000256" key="3">
    <source>
        <dbReference type="SAM" id="MobiDB-lite"/>
    </source>
</evidence>
<reference evidence="5" key="1">
    <citation type="submission" date="2022-08" db="EMBL/GenBank/DDBJ databases">
        <authorList>
            <person name="Deng Y."/>
            <person name="Han X.-F."/>
            <person name="Zhang Y.-Q."/>
        </authorList>
    </citation>
    <scope>NUCLEOTIDE SEQUENCE</scope>
    <source>
        <strain evidence="5">CPCC 203407</strain>
    </source>
</reference>
<dbReference type="PANTHER" id="PTHR43790">
    <property type="entry name" value="CARBOHYDRATE TRANSPORT ATP-BINDING PROTEIN MG119-RELATED"/>
    <property type="match status" value="1"/>
</dbReference>
<dbReference type="SMART" id="SM00382">
    <property type="entry name" value="AAA"/>
    <property type="match status" value="1"/>
</dbReference>
<evidence type="ECO:0000259" key="4">
    <source>
        <dbReference type="PROSITE" id="PS50893"/>
    </source>
</evidence>
<evidence type="ECO:0000256" key="1">
    <source>
        <dbReference type="ARBA" id="ARBA00022741"/>
    </source>
</evidence>
<evidence type="ECO:0000313" key="5">
    <source>
        <dbReference type="EMBL" id="MCS5728028.1"/>
    </source>
</evidence>
<dbReference type="RefSeq" id="WP_259531134.1">
    <property type="nucleotide sequence ID" value="NZ_JANLCK010000019.1"/>
</dbReference>
<dbReference type="InterPro" id="IPR027417">
    <property type="entry name" value="P-loop_NTPase"/>
</dbReference>
<name>A0AA41XKF5_9MICO</name>
<sequence>MSESESAAAAAAASSGSRNGAAVPALKVTGVTKSYRHVQALRGVDLEVRPAEVHALLGDNGAGKSTLMKILAGAVSHDHGTIEVNGVEQNFAKPADAQAAGIETVYQDLALAPSLSPGENLFLGREIMRKGLLGKLGFVDRKAMSEAAVQQLQQLGARTPTSHVEVEALSGGQRQAVAVARASLWGTALIMLDEPTAALGVAQTTSVLDLIRRLRDERGLSVLLVSHNLPDVFAVADRATVLRLGENVLTTDIADVTSTDLISAMTGGRSLGDTAEASASAHADAPTTPKDQS</sequence>
<dbReference type="GO" id="GO:0016887">
    <property type="term" value="F:ATP hydrolysis activity"/>
    <property type="evidence" value="ECO:0007669"/>
    <property type="project" value="InterPro"/>
</dbReference>
<dbReference type="GO" id="GO:0005524">
    <property type="term" value="F:ATP binding"/>
    <property type="evidence" value="ECO:0007669"/>
    <property type="project" value="UniProtKB-KW"/>
</dbReference>
<dbReference type="InterPro" id="IPR050107">
    <property type="entry name" value="ABC_carbohydrate_import_ATPase"/>
</dbReference>
<comment type="caution">
    <text evidence="5">The sequence shown here is derived from an EMBL/GenBank/DDBJ whole genome shotgun (WGS) entry which is preliminary data.</text>
</comment>
<dbReference type="PANTHER" id="PTHR43790:SF8">
    <property type="entry name" value="SUGAR ABC TRANSPORTER ATP-BINDING PROTEIN"/>
    <property type="match status" value="1"/>
</dbReference>
<keyword evidence="1" id="KW-0547">Nucleotide-binding</keyword>
<protein>
    <submittedName>
        <fullName evidence="5">ATP-binding cassette domain-containing protein</fullName>
    </submittedName>
</protein>
<proteinExistence type="predicted"/>